<evidence type="ECO:0000256" key="8">
    <source>
        <dbReference type="SAM" id="MobiDB-lite"/>
    </source>
</evidence>
<accession>A0A2U2J108</accession>
<comment type="caution">
    <text evidence="10">The sequence shown here is derived from an EMBL/GenBank/DDBJ whole genome shotgun (WGS) entry which is preliminary data.</text>
</comment>
<dbReference type="InterPro" id="IPR018035">
    <property type="entry name" value="Flagellar_FliH/T3SS_HrpE"/>
</dbReference>
<protein>
    <recommendedName>
        <fullName evidence="3">Flagellar assembly protein FliH</fullName>
    </recommendedName>
</protein>
<reference evidence="10 11" key="1">
    <citation type="submission" date="2018-05" db="EMBL/GenBank/DDBJ databases">
        <title>Genome of Sphingosinicella humi QZX222.</title>
        <authorList>
            <person name="Qiao Z."/>
            <person name="Wang G."/>
        </authorList>
    </citation>
    <scope>NUCLEOTIDE SEQUENCE [LARGE SCALE GENOMIC DNA]</scope>
    <source>
        <strain evidence="10 11">QZX222</strain>
    </source>
</reference>
<keyword evidence="7" id="KW-1006">Bacterial flagellum protein export</keyword>
<dbReference type="GO" id="GO:0005829">
    <property type="term" value="C:cytosol"/>
    <property type="evidence" value="ECO:0007669"/>
    <property type="project" value="TreeGrafter"/>
</dbReference>
<dbReference type="Pfam" id="PF02108">
    <property type="entry name" value="FliH"/>
    <property type="match status" value="1"/>
</dbReference>
<comment type="similarity">
    <text evidence="2">Belongs to the FliH family.</text>
</comment>
<evidence type="ECO:0000256" key="5">
    <source>
        <dbReference type="ARBA" id="ARBA00022795"/>
    </source>
</evidence>
<proteinExistence type="inferred from homology"/>
<gene>
    <name evidence="10" type="ORF">DF286_03370</name>
</gene>
<keyword evidence="6" id="KW-0653">Protein transport</keyword>
<dbReference type="GO" id="GO:0044781">
    <property type="term" value="P:bacterial-type flagellum organization"/>
    <property type="evidence" value="ECO:0007669"/>
    <property type="project" value="UniProtKB-KW"/>
</dbReference>
<dbReference type="OrthoDB" id="7449114at2"/>
<organism evidence="10 11">
    <name type="scientific">Allosphingosinicella humi</name>
    <dbReference type="NCBI Taxonomy" id="2068657"/>
    <lineage>
        <taxon>Bacteria</taxon>
        <taxon>Pseudomonadati</taxon>
        <taxon>Pseudomonadota</taxon>
        <taxon>Alphaproteobacteria</taxon>
        <taxon>Sphingomonadales</taxon>
        <taxon>Sphingomonadaceae</taxon>
        <taxon>Allosphingosinicella</taxon>
    </lineage>
</organism>
<name>A0A2U2J108_9SPHN</name>
<keyword evidence="4" id="KW-0813">Transport</keyword>
<dbReference type="EMBL" id="QFFF01000001">
    <property type="protein sequence ID" value="PWG02012.1"/>
    <property type="molecule type" value="Genomic_DNA"/>
</dbReference>
<keyword evidence="11" id="KW-1185">Reference proteome</keyword>
<dbReference type="PANTHER" id="PTHR34982">
    <property type="entry name" value="YOP PROTEINS TRANSLOCATION PROTEIN L"/>
    <property type="match status" value="1"/>
</dbReference>
<evidence type="ECO:0000256" key="1">
    <source>
        <dbReference type="ARBA" id="ARBA00003041"/>
    </source>
</evidence>
<sequence length="210" mass="22551">MSNLWPREFANSAASLGSFVVDRSTTMFTPWGSSEDAPHRANDLDESAEPAVSDPAATHADSFAQGFDAGRRTAELEFAGERQAIARLAEQLEALRPEPTSALAALIAETVERLVTQIVGSVEIDRALLQQRAETAAKLIGEDTEPAKMRVHPDDVPLLDAARIPVTIVGDDSLRRGSIVLDTGSGWVEDGPAVRLERLRAALDSFGTHP</sequence>
<comment type="function">
    <text evidence="1">Needed for flagellar regrowth and assembly.</text>
</comment>
<evidence type="ECO:0000256" key="4">
    <source>
        <dbReference type="ARBA" id="ARBA00022448"/>
    </source>
</evidence>
<dbReference type="Proteomes" id="UP000245916">
    <property type="component" value="Unassembled WGS sequence"/>
</dbReference>
<dbReference type="AlphaFoldDB" id="A0A2U2J108"/>
<dbReference type="PANTHER" id="PTHR34982:SF1">
    <property type="entry name" value="FLAGELLAR ASSEMBLY PROTEIN FLIH"/>
    <property type="match status" value="1"/>
</dbReference>
<evidence type="ECO:0000313" key="11">
    <source>
        <dbReference type="Proteomes" id="UP000245916"/>
    </source>
</evidence>
<feature type="domain" description="Flagellar assembly protein FliH/Type III secretion system HrpE" evidence="9">
    <location>
        <begin position="83"/>
        <end position="198"/>
    </location>
</feature>
<evidence type="ECO:0000256" key="3">
    <source>
        <dbReference type="ARBA" id="ARBA00016507"/>
    </source>
</evidence>
<evidence type="ECO:0000259" key="9">
    <source>
        <dbReference type="Pfam" id="PF02108"/>
    </source>
</evidence>
<evidence type="ECO:0000256" key="2">
    <source>
        <dbReference type="ARBA" id="ARBA00006602"/>
    </source>
</evidence>
<dbReference type="GO" id="GO:0015031">
    <property type="term" value="P:protein transport"/>
    <property type="evidence" value="ECO:0007669"/>
    <property type="project" value="UniProtKB-KW"/>
</dbReference>
<keyword evidence="5" id="KW-1005">Bacterial flagellum biogenesis</keyword>
<dbReference type="InterPro" id="IPR051472">
    <property type="entry name" value="T3SS_Stator/FliH"/>
</dbReference>
<evidence type="ECO:0000256" key="7">
    <source>
        <dbReference type="ARBA" id="ARBA00023225"/>
    </source>
</evidence>
<evidence type="ECO:0000256" key="6">
    <source>
        <dbReference type="ARBA" id="ARBA00022927"/>
    </source>
</evidence>
<evidence type="ECO:0000313" key="10">
    <source>
        <dbReference type="EMBL" id="PWG02012.1"/>
    </source>
</evidence>
<feature type="region of interest" description="Disordered" evidence="8">
    <location>
        <begin position="31"/>
        <end position="55"/>
    </location>
</feature>
<dbReference type="RefSeq" id="WP_109270152.1">
    <property type="nucleotide sequence ID" value="NZ_QFFF01000001.1"/>
</dbReference>